<dbReference type="UniPathway" id="UPA00219"/>
<keyword evidence="11" id="KW-1185">Reference proteome</keyword>
<evidence type="ECO:0000256" key="1">
    <source>
        <dbReference type="ARBA" id="ARBA00004752"/>
    </source>
</evidence>
<proteinExistence type="inferred from homology"/>
<dbReference type="GO" id="GO:0008360">
    <property type="term" value="P:regulation of cell shape"/>
    <property type="evidence" value="ECO:0007669"/>
    <property type="project" value="UniProtKB-KW"/>
</dbReference>
<keyword evidence="5" id="KW-0573">Peptidoglycan synthesis</keyword>
<dbReference type="RefSeq" id="WP_016841447.1">
    <property type="nucleotide sequence ID" value="NZ_BJNL01000042.1"/>
</dbReference>
<evidence type="ECO:0000313" key="9">
    <source>
        <dbReference type="EMBL" id="MEY9322209.1"/>
    </source>
</evidence>
<evidence type="ECO:0000313" key="8">
    <source>
        <dbReference type="EMBL" id="MBP1292359.1"/>
    </source>
</evidence>
<evidence type="ECO:0000256" key="3">
    <source>
        <dbReference type="ARBA" id="ARBA00022679"/>
    </source>
</evidence>
<evidence type="ECO:0000256" key="5">
    <source>
        <dbReference type="ARBA" id="ARBA00022984"/>
    </source>
</evidence>
<comment type="caution">
    <text evidence="8">The sequence shown here is derived from an EMBL/GenBank/DDBJ whole genome shotgun (WGS) entry which is preliminary data.</text>
</comment>
<evidence type="ECO:0000259" key="7">
    <source>
        <dbReference type="Pfam" id="PF03734"/>
    </source>
</evidence>
<keyword evidence="3" id="KW-0808">Transferase</keyword>
<reference evidence="9 11" key="2">
    <citation type="submission" date="2024-07" db="EMBL/GenBank/DDBJ databases">
        <title>Genomic Encyclopedia of Type Strains, Phase V (KMG-V): Genome sequencing to study the core and pangenomes of soil and plant-associated prokaryotes.</title>
        <authorList>
            <person name="Whitman W."/>
        </authorList>
    </citation>
    <scope>NUCLEOTIDE SEQUENCE [LARGE SCALE GENOMIC DNA]</scope>
    <source>
        <strain evidence="9 11">USDA 415</strain>
    </source>
</reference>
<gene>
    <name evidence="9" type="ORF">ABIF29_009008</name>
    <name evidence="8" type="ORF">JOH49_002112</name>
</gene>
<dbReference type="OrthoDB" id="9804204at2"/>
<evidence type="ECO:0000256" key="2">
    <source>
        <dbReference type="ARBA" id="ARBA00005992"/>
    </source>
</evidence>
<dbReference type="GO" id="GO:0009252">
    <property type="term" value="P:peptidoglycan biosynthetic process"/>
    <property type="evidence" value="ECO:0007669"/>
    <property type="project" value="UniProtKB-UniPathway"/>
</dbReference>
<dbReference type="STRING" id="29448.QU41_09740"/>
<protein>
    <submittedName>
        <fullName evidence="8">L,D-peptidoglycan transpeptidase YkuD (ErfK/YbiS/YcfS/YnhG family)</fullName>
    </submittedName>
</protein>
<dbReference type="InterPro" id="IPR005490">
    <property type="entry name" value="LD_TPept_cat_dom"/>
</dbReference>
<comment type="similarity">
    <text evidence="2">Belongs to the YkuD family.</text>
</comment>
<dbReference type="AlphaFoldDB" id="A0A1E3EJI8"/>
<dbReference type="Proteomes" id="UP000673383">
    <property type="component" value="Unassembled WGS sequence"/>
</dbReference>
<dbReference type="EMBL" id="JBGBZA010000002">
    <property type="protein sequence ID" value="MEY9322209.1"/>
    <property type="molecule type" value="Genomic_DNA"/>
</dbReference>
<dbReference type="GeneID" id="92958606"/>
<keyword evidence="6" id="KW-0961">Cell wall biogenesis/degradation</keyword>
<comment type="pathway">
    <text evidence="1">Cell wall biogenesis; peptidoglycan biosynthesis.</text>
</comment>
<dbReference type="eggNOG" id="COG3786">
    <property type="taxonomic scope" value="Bacteria"/>
</dbReference>
<evidence type="ECO:0000256" key="4">
    <source>
        <dbReference type="ARBA" id="ARBA00022960"/>
    </source>
</evidence>
<feature type="domain" description="L,D-TPase catalytic" evidence="7">
    <location>
        <begin position="31"/>
        <end position="178"/>
    </location>
</feature>
<sequence>MTVKRDRPLSIIEVRAAAGDPRRGWLSADGWTVPVALGRGGILANKREGDGGTPRGVFHPRKLWWRADRHQRPTTFLPTRPIRREDAWCEDPADRHYNQPIRLDREQGGDRLTREDHLYDFIIEIDHNAAPRVAGRGSAVFLHLARPNFSPTAGCVSMTKTSMLRLLRRMSPQTRIVIG</sequence>
<dbReference type="SUPFAM" id="SSF141523">
    <property type="entry name" value="L,D-transpeptidase catalytic domain-like"/>
    <property type="match status" value="1"/>
</dbReference>
<dbReference type="Pfam" id="PF03734">
    <property type="entry name" value="YkuD"/>
    <property type="match status" value="1"/>
</dbReference>
<dbReference type="PANTHER" id="PTHR38589">
    <property type="entry name" value="BLR0621 PROTEIN"/>
    <property type="match status" value="1"/>
</dbReference>
<dbReference type="PANTHER" id="PTHR38589:SF1">
    <property type="entry name" value="BLR0621 PROTEIN"/>
    <property type="match status" value="1"/>
</dbReference>
<dbReference type="GO" id="GO:0016740">
    <property type="term" value="F:transferase activity"/>
    <property type="evidence" value="ECO:0007669"/>
    <property type="project" value="UniProtKB-KW"/>
</dbReference>
<evidence type="ECO:0000313" key="11">
    <source>
        <dbReference type="Proteomes" id="UP001565471"/>
    </source>
</evidence>
<accession>A0A1E3EJI8</accession>
<dbReference type="EMBL" id="JAFICZ010000001">
    <property type="protein sequence ID" value="MBP1292359.1"/>
    <property type="molecule type" value="Genomic_DNA"/>
</dbReference>
<reference evidence="8" key="1">
    <citation type="submission" date="2021-02" db="EMBL/GenBank/DDBJ databases">
        <title>Genomic Encyclopedia of Type Strains, Phase IV (KMG-V): Genome sequencing to study the core and pangenomes of soil and plant-associated prokaryotes.</title>
        <authorList>
            <person name="Whitman W."/>
        </authorList>
    </citation>
    <scope>NUCLEOTIDE SEQUENCE</scope>
    <source>
        <strain evidence="8">USDA 406</strain>
    </source>
</reference>
<dbReference type="InterPro" id="IPR038063">
    <property type="entry name" value="Transpep_catalytic_dom"/>
</dbReference>
<organism evidence="8 10">
    <name type="scientific">Bradyrhizobium elkanii</name>
    <dbReference type="NCBI Taxonomy" id="29448"/>
    <lineage>
        <taxon>Bacteria</taxon>
        <taxon>Pseudomonadati</taxon>
        <taxon>Pseudomonadota</taxon>
        <taxon>Alphaproteobacteria</taxon>
        <taxon>Hyphomicrobiales</taxon>
        <taxon>Nitrobacteraceae</taxon>
        <taxon>Bradyrhizobium</taxon>
    </lineage>
</organism>
<keyword evidence="4" id="KW-0133">Cell shape</keyword>
<dbReference type="GO" id="GO:0071555">
    <property type="term" value="P:cell wall organization"/>
    <property type="evidence" value="ECO:0007669"/>
    <property type="project" value="UniProtKB-KW"/>
</dbReference>
<dbReference type="Proteomes" id="UP001565471">
    <property type="component" value="Unassembled WGS sequence"/>
</dbReference>
<name>A0A1E3EJI8_BRAEL</name>
<evidence type="ECO:0000313" key="10">
    <source>
        <dbReference type="Proteomes" id="UP000673383"/>
    </source>
</evidence>
<evidence type="ECO:0000256" key="6">
    <source>
        <dbReference type="ARBA" id="ARBA00023316"/>
    </source>
</evidence>
<dbReference type="GO" id="GO:0004180">
    <property type="term" value="F:carboxypeptidase activity"/>
    <property type="evidence" value="ECO:0007669"/>
    <property type="project" value="UniProtKB-ARBA"/>
</dbReference>